<dbReference type="Proteomes" id="UP000252100">
    <property type="component" value="Chromosome"/>
</dbReference>
<sequence length="79" mass="9149">MKYFEFIDPYYALIKAKDKTSACEVYERIVADEPTKPYEKTRNQALNAFLMDEDGEFSELMREFNKDGEALLLVDGGLL</sequence>
<gene>
    <name evidence="1" type="ORF">DT065_00290</name>
</gene>
<dbReference type="RefSeq" id="WP_114369856.1">
    <property type="nucleotide sequence ID" value="NZ_CP031092.1"/>
</dbReference>
<keyword evidence="2" id="KW-1185">Reference proteome</keyword>
<evidence type="ECO:0000313" key="2">
    <source>
        <dbReference type="Proteomes" id="UP000252100"/>
    </source>
</evidence>
<dbReference type="OrthoDB" id="2922990at2"/>
<dbReference type="EMBL" id="CP031092">
    <property type="protein sequence ID" value="AXF54605.1"/>
    <property type="molecule type" value="Genomic_DNA"/>
</dbReference>
<proteinExistence type="predicted"/>
<accession>A0A345BUH4</accession>
<name>A0A345BUH4_9BACI</name>
<organism evidence="1 2">
    <name type="scientific">Salicibibacter kimchii</name>
    <dbReference type="NCBI Taxonomy" id="2099786"/>
    <lineage>
        <taxon>Bacteria</taxon>
        <taxon>Bacillati</taxon>
        <taxon>Bacillota</taxon>
        <taxon>Bacilli</taxon>
        <taxon>Bacillales</taxon>
        <taxon>Bacillaceae</taxon>
        <taxon>Salicibibacter</taxon>
    </lineage>
</organism>
<protein>
    <submittedName>
        <fullName evidence="1">Uncharacterized protein</fullName>
    </submittedName>
</protein>
<dbReference type="KEGG" id="rue:DT065_00290"/>
<evidence type="ECO:0000313" key="1">
    <source>
        <dbReference type="EMBL" id="AXF54605.1"/>
    </source>
</evidence>
<dbReference type="AlphaFoldDB" id="A0A345BUH4"/>
<reference evidence="1 2" key="1">
    <citation type="journal article" date="2018" name="J. Microbiol.">
        <title>Salicibibacter kimchii gen. nov., sp. nov., a moderately halophilic and alkalitolerant bacterium in the family Bacillaceae, isolated from kimchi.</title>
        <authorList>
            <person name="Jang J.Y."/>
            <person name="Oh Y.J."/>
            <person name="Lim S.K."/>
            <person name="Park H.K."/>
            <person name="Lee C."/>
            <person name="Kim J.Y."/>
            <person name="Lee M.A."/>
            <person name="Choi H.J."/>
        </authorList>
    </citation>
    <scope>NUCLEOTIDE SEQUENCE [LARGE SCALE GENOMIC DNA]</scope>
    <source>
        <strain evidence="1 2">NKC1-1</strain>
    </source>
</reference>